<name>A0A9P5PVX9_9AGAR</name>
<accession>A0A9P5PVX9</accession>
<comment type="caution">
    <text evidence="3">The sequence shown here is derived from an EMBL/GenBank/DDBJ whole genome shotgun (WGS) entry which is preliminary data.</text>
</comment>
<dbReference type="InterPro" id="IPR056884">
    <property type="entry name" value="NPHP3-like_N"/>
</dbReference>
<dbReference type="SUPFAM" id="SSF52540">
    <property type="entry name" value="P-loop containing nucleoside triphosphate hydrolases"/>
    <property type="match status" value="1"/>
</dbReference>
<evidence type="ECO:0000259" key="2">
    <source>
        <dbReference type="Pfam" id="PF24883"/>
    </source>
</evidence>
<proteinExistence type="predicted"/>
<dbReference type="Pfam" id="PF24883">
    <property type="entry name" value="NPHP3_N"/>
    <property type="match status" value="1"/>
</dbReference>
<dbReference type="EMBL" id="JADNRY010000050">
    <property type="protein sequence ID" value="KAF9069507.1"/>
    <property type="molecule type" value="Genomic_DNA"/>
</dbReference>
<dbReference type="Proteomes" id="UP000772434">
    <property type="component" value="Unassembled WGS sequence"/>
</dbReference>
<evidence type="ECO:0000313" key="3">
    <source>
        <dbReference type="EMBL" id="KAF9069507.1"/>
    </source>
</evidence>
<dbReference type="InterPro" id="IPR027417">
    <property type="entry name" value="P-loop_NTPase"/>
</dbReference>
<reference evidence="3" key="1">
    <citation type="submission" date="2020-11" db="EMBL/GenBank/DDBJ databases">
        <authorList>
            <consortium name="DOE Joint Genome Institute"/>
            <person name="Ahrendt S."/>
            <person name="Riley R."/>
            <person name="Andreopoulos W."/>
            <person name="Labutti K."/>
            <person name="Pangilinan J."/>
            <person name="Ruiz-Duenas F.J."/>
            <person name="Barrasa J.M."/>
            <person name="Sanchez-Garcia M."/>
            <person name="Camarero S."/>
            <person name="Miyauchi S."/>
            <person name="Serrano A."/>
            <person name="Linde D."/>
            <person name="Babiker R."/>
            <person name="Drula E."/>
            <person name="Ayuso-Fernandez I."/>
            <person name="Pacheco R."/>
            <person name="Padilla G."/>
            <person name="Ferreira P."/>
            <person name="Barriuso J."/>
            <person name="Kellner H."/>
            <person name="Castanera R."/>
            <person name="Alfaro M."/>
            <person name="Ramirez L."/>
            <person name="Pisabarro A.G."/>
            <person name="Kuo A."/>
            <person name="Tritt A."/>
            <person name="Lipzen A."/>
            <person name="He G."/>
            <person name="Yan M."/>
            <person name="Ng V."/>
            <person name="Cullen D."/>
            <person name="Martin F."/>
            <person name="Rosso M.-N."/>
            <person name="Henrissat B."/>
            <person name="Hibbett D."/>
            <person name="Martinez A.T."/>
            <person name="Grigoriev I.V."/>
        </authorList>
    </citation>
    <scope>NUCLEOTIDE SEQUENCE</scope>
    <source>
        <strain evidence="3">AH 40177</strain>
    </source>
</reference>
<evidence type="ECO:0000313" key="4">
    <source>
        <dbReference type="Proteomes" id="UP000772434"/>
    </source>
</evidence>
<gene>
    <name evidence="3" type="ORF">BDP27DRAFT_1363337</name>
</gene>
<dbReference type="AlphaFoldDB" id="A0A9P5PVX9"/>
<keyword evidence="1" id="KW-0677">Repeat</keyword>
<protein>
    <recommendedName>
        <fullName evidence="2">Nephrocystin 3-like N-terminal domain-containing protein</fullName>
    </recommendedName>
</protein>
<sequence length="165" mass="17961">MSQLAFFAGANQSTINGGSFTNVGGNINHYNVRVDPRDDLEELERSISKGLETLAQKAVLSASYNAEQRFPPPKCHPGTRAHVLDTLEDWARSDSKPTSIYWLYGAAGVGKSAIAQTISESFQLLVLRQAFSFLALTLLASAVHFPTSLSPLPTSWLYLPHPAQS</sequence>
<dbReference type="OrthoDB" id="2928561at2759"/>
<feature type="domain" description="Nephrocystin 3-like N-terminal" evidence="2">
    <location>
        <begin position="86"/>
        <end position="123"/>
    </location>
</feature>
<organism evidence="3 4">
    <name type="scientific">Rhodocollybia butyracea</name>
    <dbReference type="NCBI Taxonomy" id="206335"/>
    <lineage>
        <taxon>Eukaryota</taxon>
        <taxon>Fungi</taxon>
        <taxon>Dikarya</taxon>
        <taxon>Basidiomycota</taxon>
        <taxon>Agaricomycotina</taxon>
        <taxon>Agaricomycetes</taxon>
        <taxon>Agaricomycetidae</taxon>
        <taxon>Agaricales</taxon>
        <taxon>Marasmiineae</taxon>
        <taxon>Omphalotaceae</taxon>
        <taxon>Rhodocollybia</taxon>
    </lineage>
</organism>
<keyword evidence="4" id="KW-1185">Reference proteome</keyword>
<dbReference type="Gene3D" id="3.40.50.300">
    <property type="entry name" value="P-loop containing nucleotide triphosphate hydrolases"/>
    <property type="match status" value="1"/>
</dbReference>
<evidence type="ECO:0000256" key="1">
    <source>
        <dbReference type="ARBA" id="ARBA00022737"/>
    </source>
</evidence>